<protein>
    <submittedName>
        <fullName evidence="2">Uncharacterized protein</fullName>
    </submittedName>
</protein>
<dbReference type="Gene3D" id="3.15.10.30">
    <property type="entry name" value="Haemolymph juvenile hormone binding protein"/>
    <property type="match status" value="1"/>
</dbReference>
<dbReference type="EMBL" id="JAJSOF020000005">
    <property type="protein sequence ID" value="KAJ4448232.1"/>
    <property type="molecule type" value="Genomic_DNA"/>
</dbReference>
<dbReference type="PANTHER" id="PTHR11008:SF32">
    <property type="entry name" value="CIRCADIAN CLOCK-CONTROLLED PROTEIN DAYWAKE-RELATED"/>
    <property type="match status" value="1"/>
</dbReference>
<gene>
    <name evidence="2" type="ORF">ANN_10246</name>
</gene>
<keyword evidence="3" id="KW-1185">Reference proteome</keyword>
<proteinExistence type="predicted"/>
<sequence>MEIYYSFVINLDDTDMDELSGGMESEFEEEENAATASYFKVCSRIDPNFGECVLNSSREIIPHLVKGDKMFNLPLLDPFEIKELKLSHGQGRGQLNLTLRDVKLQGLKDAYILNYSPWELNVEVHVPGSPELNASVPESDPRPSTSDSVSASDCRPSTSGSVSASDCRPSTSGSVSASDCRPSTSSPVSASDIQSCTSGYANKRKVTKTLNKQSQKLVCNAYEYVTSNNIGNGHISETAKIMKLDRKTVRKIVQRGPVTPKKPGNKKVKFSKIDDFCCDLIRREMYKFFHKGQPPTVAELLKHLQNV</sequence>
<feature type="region of interest" description="Disordered" evidence="1">
    <location>
        <begin position="131"/>
        <end position="192"/>
    </location>
</feature>
<reference evidence="2 3" key="1">
    <citation type="journal article" date="2022" name="Allergy">
        <title>Genome assembly and annotation of Periplaneta americana reveal a comprehensive cockroach allergen profile.</title>
        <authorList>
            <person name="Wang L."/>
            <person name="Xiong Q."/>
            <person name="Saelim N."/>
            <person name="Wang L."/>
            <person name="Nong W."/>
            <person name="Wan A.T."/>
            <person name="Shi M."/>
            <person name="Liu X."/>
            <person name="Cao Q."/>
            <person name="Hui J.H.L."/>
            <person name="Sookrung N."/>
            <person name="Leung T.F."/>
            <person name="Tungtrongchitr A."/>
            <person name="Tsui S.K.W."/>
        </authorList>
    </citation>
    <scope>NUCLEOTIDE SEQUENCE [LARGE SCALE GENOMIC DNA]</scope>
    <source>
        <strain evidence="2">PWHHKU_190912</strain>
    </source>
</reference>
<dbReference type="PANTHER" id="PTHR11008">
    <property type="entry name" value="PROTEIN TAKEOUT-LIKE PROTEIN"/>
    <property type="match status" value="1"/>
</dbReference>
<dbReference type="Proteomes" id="UP001148838">
    <property type="component" value="Unassembled WGS sequence"/>
</dbReference>
<evidence type="ECO:0000313" key="3">
    <source>
        <dbReference type="Proteomes" id="UP001148838"/>
    </source>
</evidence>
<evidence type="ECO:0000256" key="1">
    <source>
        <dbReference type="SAM" id="MobiDB-lite"/>
    </source>
</evidence>
<name>A0ABQ8TRA1_PERAM</name>
<organism evidence="2 3">
    <name type="scientific">Periplaneta americana</name>
    <name type="common">American cockroach</name>
    <name type="synonym">Blatta americana</name>
    <dbReference type="NCBI Taxonomy" id="6978"/>
    <lineage>
        <taxon>Eukaryota</taxon>
        <taxon>Metazoa</taxon>
        <taxon>Ecdysozoa</taxon>
        <taxon>Arthropoda</taxon>
        <taxon>Hexapoda</taxon>
        <taxon>Insecta</taxon>
        <taxon>Pterygota</taxon>
        <taxon>Neoptera</taxon>
        <taxon>Polyneoptera</taxon>
        <taxon>Dictyoptera</taxon>
        <taxon>Blattodea</taxon>
        <taxon>Blattoidea</taxon>
        <taxon>Blattidae</taxon>
        <taxon>Blattinae</taxon>
        <taxon>Periplaneta</taxon>
    </lineage>
</organism>
<dbReference type="InterPro" id="IPR038606">
    <property type="entry name" value="To_sf"/>
</dbReference>
<feature type="compositionally biased region" description="Polar residues" evidence="1">
    <location>
        <begin position="142"/>
        <end position="192"/>
    </location>
</feature>
<dbReference type="InterPro" id="IPR010562">
    <property type="entry name" value="Haemolymph_juvenile_hormone-bd"/>
</dbReference>
<evidence type="ECO:0000313" key="2">
    <source>
        <dbReference type="EMBL" id="KAJ4448232.1"/>
    </source>
</evidence>
<dbReference type="Pfam" id="PF06585">
    <property type="entry name" value="JHBP"/>
    <property type="match status" value="1"/>
</dbReference>
<comment type="caution">
    <text evidence="2">The sequence shown here is derived from an EMBL/GenBank/DDBJ whole genome shotgun (WGS) entry which is preliminary data.</text>
</comment>
<accession>A0ABQ8TRA1</accession>